<sequence>MCRPVPQLMHEQVMSAGHLTEKDLSEMVDEVLAPVLRSGAGGGTVAG</sequence>
<evidence type="ECO:0000313" key="1">
    <source>
        <dbReference type="EMBL" id="GAA3600528.1"/>
    </source>
</evidence>
<accession>A0ABP6ZBH5</accession>
<keyword evidence="2" id="KW-1185">Reference proteome</keyword>
<proteinExistence type="predicted"/>
<dbReference type="EMBL" id="BAAAZO010000002">
    <property type="protein sequence ID" value="GAA3600528.1"/>
    <property type="molecule type" value="Genomic_DNA"/>
</dbReference>
<evidence type="ECO:0000313" key="2">
    <source>
        <dbReference type="Proteomes" id="UP001501074"/>
    </source>
</evidence>
<name>A0ABP6ZBH5_9ACTN</name>
<dbReference type="Proteomes" id="UP001501074">
    <property type="component" value="Unassembled WGS sequence"/>
</dbReference>
<reference evidence="2" key="1">
    <citation type="journal article" date="2019" name="Int. J. Syst. Evol. Microbiol.">
        <title>The Global Catalogue of Microorganisms (GCM) 10K type strain sequencing project: providing services to taxonomists for standard genome sequencing and annotation.</title>
        <authorList>
            <consortium name="The Broad Institute Genomics Platform"/>
            <consortium name="The Broad Institute Genome Sequencing Center for Infectious Disease"/>
            <person name="Wu L."/>
            <person name="Ma J."/>
        </authorList>
    </citation>
    <scope>NUCLEOTIDE SEQUENCE [LARGE SCALE GENOMIC DNA]</scope>
    <source>
        <strain evidence="2">JCM 16902</strain>
    </source>
</reference>
<organism evidence="1 2">
    <name type="scientific">Kineosporia mesophila</name>
    <dbReference type="NCBI Taxonomy" id="566012"/>
    <lineage>
        <taxon>Bacteria</taxon>
        <taxon>Bacillati</taxon>
        <taxon>Actinomycetota</taxon>
        <taxon>Actinomycetes</taxon>
        <taxon>Kineosporiales</taxon>
        <taxon>Kineosporiaceae</taxon>
        <taxon>Kineosporia</taxon>
    </lineage>
</organism>
<gene>
    <name evidence="1" type="ORF">GCM10022223_15180</name>
</gene>
<comment type="caution">
    <text evidence="1">The sequence shown here is derived from an EMBL/GenBank/DDBJ whole genome shotgun (WGS) entry which is preliminary data.</text>
</comment>
<protein>
    <submittedName>
        <fullName evidence="1">Uncharacterized protein</fullName>
    </submittedName>
</protein>